<accession>A0A379MLV5</accession>
<feature type="region of interest" description="Disordered" evidence="1">
    <location>
        <begin position="22"/>
        <end position="55"/>
    </location>
</feature>
<name>A0A379MLV5_9MYCO</name>
<organism evidence="2 3">
    <name type="scientific">Mycolicibacterium gilvum</name>
    <dbReference type="NCBI Taxonomy" id="1804"/>
    <lineage>
        <taxon>Bacteria</taxon>
        <taxon>Bacillati</taxon>
        <taxon>Actinomycetota</taxon>
        <taxon>Actinomycetes</taxon>
        <taxon>Mycobacteriales</taxon>
        <taxon>Mycobacteriaceae</taxon>
        <taxon>Mycolicibacterium</taxon>
    </lineage>
</organism>
<feature type="compositionally biased region" description="Polar residues" evidence="1">
    <location>
        <begin position="235"/>
        <end position="252"/>
    </location>
</feature>
<dbReference type="Proteomes" id="UP000254291">
    <property type="component" value="Unassembled WGS sequence"/>
</dbReference>
<proteinExistence type="predicted"/>
<dbReference type="AlphaFoldDB" id="A0A379MLV5"/>
<feature type="region of interest" description="Disordered" evidence="1">
    <location>
        <begin position="207"/>
        <end position="252"/>
    </location>
</feature>
<protein>
    <submittedName>
        <fullName evidence="2">Uncharacterized protein</fullName>
    </submittedName>
</protein>
<evidence type="ECO:0000313" key="3">
    <source>
        <dbReference type="Proteomes" id="UP000254291"/>
    </source>
</evidence>
<feature type="region of interest" description="Disordered" evidence="1">
    <location>
        <begin position="84"/>
        <end position="176"/>
    </location>
</feature>
<dbReference type="EMBL" id="UGQM01000004">
    <property type="protein sequence ID" value="SUE32545.1"/>
    <property type="molecule type" value="Genomic_DNA"/>
</dbReference>
<reference evidence="2 3" key="1">
    <citation type="submission" date="2018-06" db="EMBL/GenBank/DDBJ databases">
        <authorList>
            <consortium name="Pathogen Informatics"/>
            <person name="Doyle S."/>
        </authorList>
    </citation>
    <scope>NUCLEOTIDE SEQUENCE [LARGE SCALE GENOMIC DNA]</scope>
    <source>
        <strain evidence="2 3">NCTC10742</strain>
    </source>
</reference>
<feature type="compositionally biased region" description="Basic and acidic residues" evidence="1">
    <location>
        <begin position="87"/>
        <end position="97"/>
    </location>
</feature>
<sequence>MHERWGHWTGFATRHQVVHRGSTADAGGGCRTVAPLRFHSPSGGPQHAPGGGHGAHVAAHLVGDCRAGDGDVAAGGVVGVLGHHRGDRQQRGRGDRHPHLRAQLTERRRVHPPRQPVEPAGATGPHRGRRCAGAGARHPVTATLVCQRTHHMRAGSSRGYSRAKRRRPRTDRPTCASAKEVTVCAPIARRSWCSSRACATVRTVHQDRSLRGMGADPEPSSSSVQNPRQGLANAGPSSCQRENPHTSYSDVT</sequence>
<evidence type="ECO:0000256" key="1">
    <source>
        <dbReference type="SAM" id="MobiDB-lite"/>
    </source>
</evidence>
<gene>
    <name evidence="2" type="ORF">NCTC10742_05908</name>
</gene>
<evidence type="ECO:0000313" key="2">
    <source>
        <dbReference type="EMBL" id="SUE32545.1"/>
    </source>
</evidence>
<feature type="compositionally biased region" description="Polar residues" evidence="1">
    <location>
        <begin position="219"/>
        <end position="228"/>
    </location>
</feature>